<organism evidence="2">
    <name type="scientific">Oryza nivara</name>
    <name type="common">Indian wild rice</name>
    <name type="synonym">Oryza sativa f. spontanea</name>
    <dbReference type="NCBI Taxonomy" id="4536"/>
    <lineage>
        <taxon>Eukaryota</taxon>
        <taxon>Viridiplantae</taxon>
        <taxon>Streptophyta</taxon>
        <taxon>Embryophyta</taxon>
        <taxon>Tracheophyta</taxon>
        <taxon>Spermatophyta</taxon>
        <taxon>Magnoliopsida</taxon>
        <taxon>Liliopsida</taxon>
        <taxon>Poales</taxon>
        <taxon>Poaceae</taxon>
        <taxon>BOP clade</taxon>
        <taxon>Oryzoideae</taxon>
        <taxon>Oryzeae</taxon>
        <taxon>Oryzinae</taxon>
        <taxon>Oryza</taxon>
    </lineage>
</organism>
<evidence type="ECO:0000313" key="2">
    <source>
        <dbReference type="EnsemblPlants" id="ONIVA02G04850.1"/>
    </source>
</evidence>
<dbReference type="EnsemblPlants" id="ONIVA02G04850.1">
    <property type="protein sequence ID" value="ONIVA02G04850.1"/>
    <property type="gene ID" value="ONIVA02G04850"/>
</dbReference>
<sequence>MAKAQAAARIMTEVAPPQLVSVMRRRKQVARSLDTIAEDDRELMHQAPYAGDGHHHGVKKQAAATSSASTFATPTLAFERQPPPAPAPAPASGFMRGLSKWFSNNGVHGQEGWPEISREGHRRAIYSQQAHIRGRATGLNSSSLTS</sequence>
<dbReference type="eggNOG" id="ENOG502S76P">
    <property type="taxonomic scope" value="Eukaryota"/>
</dbReference>
<evidence type="ECO:0000256" key="1">
    <source>
        <dbReference type="SAM" id="MobiDB-lite"/>
    </source>
</evidence>
<dbReference type="PANTHER" id="PTHR35101">
    <property type="entry name" value="OS02G0162600 PROTEIN"/>
    <property type="match status" value="1"/>
</dbReference>
<reference evidence="2" key="1">
    <citation type="submission" date="2015-04" db="UniProtKB">
        <authorList>
            <consortium name="EnsemblPlants"/>
        </authorList>
    </citation>
    <scope>IDENTIFICATION</scope>
    <source>
        <strain evidence="2">SL10</strain>
    </source>
</reference>
<reference evidence="2" key="2">
    <citation type="submission" date="2018-04" db="EMBL/GenBank/DDBJ databases">
        <title>OnivRS2 (Oryza nivara Reference Sequence Version 2).</title>
        <authorList>
            <person name="Zhang J."/>
            <person name="Kudrna D."/>
            <person name="Lee S."/>
            <person name="Talag J."/>
            <person name="Rajasekar S."/>
            <person name="Welchert J."/>
            <person name="Hsing Y.-I."/>
            <person name="Wing R.A."/>
        </authorList>
    </citation>
    <scope>NUCLEOTIDE SEQUENCE [LARGE SCALE GENOMIC DNA]</scope>
    <source>
        <strain evidence="2">SL10</strain>
    </source>
</reference>
<accession>A0A0E0G1N7</accession>
<feature type="region of interest" description="Disordered" evidence="1">
    <location>
        <begin position="47"/>
        <end position="68"/>
    </location>
</feature>
<protein>
    <submittedName>
        <fullName evidence="2">Uncharacterized protein</fullName>
    </submittedName>
</protein>
<keyword evidence="3" id="KW-1185">Reference proteome</keyword>
<dbReference type="AlphaFoldDB" id="A0A0E0G1N7"/>
<dbReference type="Gramene" id="ONIVA02G04850.1">
    <property type="protein sequence ID" value="ONIVA02G04850.1"/>
    <property type="gene ID" value="ONIVA02G04850"/>
</dbReference>
<evidence type="ECO:0000313" key="3">
    <source>
        <dbReference type="Proteomes" id="UP000006591"/>
    </source>
</evidence>
<proteinExistence type="predicted"/>
<dbReference type="PANTHER" id="PTHR35101:SF12">
    <property type="entry name" value="OS02G0162600 PROTEIN"/>
    <property type="match status" value="1"/>
</dbReference>
<dbReference type="STRING" id="4536.A0A0E0G1N7"/>
<dbReference type="OMA" id="HHGVKKQ"/>
<name>A0A0E0G1N7_ORYNI</name>
<dbReference type="HOGENOM" id="CLU_130101_0_0_1"/>
<dbReference type="Proteomes" id="UP000006591">
    <property type="component" value="Chromosome 2"/>
</dbReference>